<gene>
    <name evidence="1" type="ORF">PPTG_06363</name>
</gene>
<dbReference type="Proteomes" id="UP000018817">
    <property type="component" value="Unassembled WGS sequence"/>
</dbReference>
<dbReference type="GeneID" id="20176338"/>
<evidence type="ECO:0000313" key="1">
    <source>
        <dbReference type="EMBL" id="ETN16158.1"/>
    </source>
</evidence>
<sequence>RISCGTITPLEGDGVHLMLALHRGNGSEAPTFKYQVEWHAACSPTRRACRQQSTCASTFSFLPRPLSLSRSLEADEDEKKKNRYCMTDMRAVRTGSWDQHLLPVERMQWKDTMDAQQATMK</sequence>
<accession>W2QSS3</accession>
<proteinExistence type="predicted"/>
<dbReference type="RefSeq" id="XP_008898515.1">
    <property type="nucleotide sequence ID" value="XM_008900267.1"/>
</dbReference>
<organism evidence="1 2">
    <name type="scientific">Phytophthora nicotianae (strain INRA-310)</name>
    <name type="common">Phytophthora parasitica</name>
    <dbReference type="NCBI Taxonomy" id="761204"/>
    <lineage>
        <taxon>Eukaryota</taxon>
        <taxon>Sar</taxon>
        <taxon>Stramenopiles</taxon>
        <taxon>Oomycota</taxon>
        <taxon>Peronosporomycetes</taxon>
        <taxon>Peronosporales</taxon>
        <taxon>Peronosporaceae</taxon>
        <taxon>Phytophthora</taxon>
    </lineage>
</organism>
<reference evidence="1 2" key="2">
    <citation type="submission" date="2013-11" db="EMBL/GenBank/DDBJ databases">
        <title>The Genome Sequence of Phytophthora parasitica INRA-310.</title>
        <authorList>
            <consortium name="The Broad Institute Genomics Platform"/>
            <person name="Russ C."/>
            <person name="Tyler B."/>
            <person name="Panabieres F."/>
            <person name="Shan W."/>
            <person name="Tripathy S."/>
            <person name="Grunwald N."/>
            <person name="Machado M."/>
            <person name="Johnson C.S."/>
            <person name="Arredondo F."/>
            <person name="Hong C."/>
            <person name="Coffey M."/>
            <person name="Young S.K."/>
            <person name="Zeng Q."/>
            <person name="Gargeya S."/>
            <person name="Fitzgerald M."/>
            <person name="Abouelleil A."/>
            <person name="Alvarado L."/>
            <person name="Chapman S.B."/>
            <person name="Gainer-Dewar J."/>
            <person name="Goldberg J."/>
            <person name="Griggs A."/>
            <person name="Gujja S."/>
            <person name="Hansen M."/>
            <person name="Howarth C."/>
            <person name="Imamovic A."/>
            <person name="Ireland A."/>
            <person name="Larimer J."/>
            <person name="McCowan C."/>
            <person name="Murphy C."/>
            <person name="Pearson M."/>
            <person name="Poon T.W."/>
            <person name="Priest M."/>
            <person name="Roberts A."/>
            <person name="Saif S."/>
            <person name="Shea T."/>
            <person name="Sykes S."/>
            <person name="Wortman J."/>
            <person name="Nusbaum C."/>
            <person name="Birren B."/>
        </authorList>
    </citation>
    <scope>NUCLEOTIDE SEQUENCE [LARGE SCALE GENOMIC DNA]</scope>
    <source>
        <strain evidence="1 2">INRA-310</strain>
    </source>
</reference>
<feature type="non-terminal residue" evidence="1">
    <location>
        <position position="1"/>
    </location>
</feature>
<evidence type="ECO:0000313" key="2">
    <source>
        <dbReference type="Proteomes" id="UP000018817"/>
    </source>
</evidence>
<name>W2QSS3_PHYN3</name>
<dbReference type="EMBL" id="KI669569">
    <property type="protein sequence ID" value="ETN16158.1"/>
    <property type="molecule type" value="Genomic_DNA"/>
</dbReference>
<dbReference type="AlphaFoldDB" id="W2QSS3"/>
<protein>
    <submittedName>
        <fullName evidence="1">Uncharacterized protein</fullName>
    </submittedName>
</protein>
<dbReference type="VEuPathDB" id="FungiDB:PPTG_06363"/>
<reference evidence="2" key="1">
    <citation type="submission" date="2011-12" db="EMBL/GenBank/DDBJ databases">
        <authorList>
            <consortium name="The Broad Institute Genome Sequencing Platform"/>
            <person name="Russ C."/>
            <person name="Tyler B."/>
            <person name="Panabieres F."/>
            <person name="Shan W."/>
            <person name="Tripathy S."/>
            <person name="Grunwald N."/>
            <person name="Machado M."/>
            <person name="Young S.K."/>
            <person name="Zeng Q."/>
            <person name="Gargeya S."/>
            <person name="Fitzgerald M."/>
            <person name="Haas B."/>
            <person name="Abouelleil A."/>
            <person name="Alvarado L."/>
            <person name="Arachchi H.M."/>
            <person name="Berlin A."/>
            <person name="Chapman S.B."/>
            <person name="Gearin G."/>
            <person name="Goldberg J."/>
            <person name="Griggs A."/>
            <person name="Gujja S."/>
            <person name="Hansen M."/>
            <person name="Heiman D."/>
            <person name="Howarth C."/>
            <person name="Larimer J."/>
            <person name="Lui A."/>
            <person name="MacDonald P.J.P."/>
            <person name="McCowen C."/>
            <person name="Montmayeur A."/>
            <person name="Murphy C."/>
            <person name="Neiman D."/>
            <person name="Pearson M."/>
            <person name="Priest M."/>
            <person name="Roberts A."/>
            <person name="Saif S."/>
            <person name="Shea T."/>
            <person name="Sisk P."/>
            <person name="Stolte C."/>
            <person name="Sykes S."/>
            <person name="Wortman J."/>
            <person name="Nusbaum C."/>
            <person name="Birren B."/>
        </authorList>
    </citation>
    <scope>NUCLEOTIDE SEQUENCE [LARGE SCALE GENOMIC DNA]</scope>
    <source>
        <strain evidence="2">INRA-310</strain>
    </source>
</reference>